<keyword evidence="2" id="KW-1185">Reference proteome</keyword>
<dbReference type="EMBL" id="MWML01000024">
    <property type="protein sequence ID" value="TCG08830.1"/>
    <property type="molecule type" value="Genomic_DNA"/>
</dbReference>
<comment type="caution">
    <text evidence="1">The sequence shown here is derived from an EMBL/GenBank/DDBJ whole genome shotgun (WGS) entry which is preliminary data.</text>
</comment>
<evidence type="ECO:0000313" key="2">
    <source>
        <dbReference type="Proteomes" id="UP000294200"/>
    </source>
</evidence>
<evidence type="ECO:0000313" key="1">
    <source>
        <dbReference type="EMBL" id="TCG08830.1"/>
    </source>
</evidence>
<gene>
    <name evidence="1" type="ORF">BZM27_09270</name>
</gene>
<dbReference type="Proteomes" id="UP000294200">
    <property type="component" value="Unassembled WGS sequence"/>
</dbReference>
<name>A0A4R0XL27_9BURK</name>
<sequence length="122" mass="13621">MTHTEEKALRRAVQDSIVAVTARLMNDIADEMRADGRGPNIPVGFRLRPLVSEADVFSGDGVEQRSTLQIDRQLTPLLQQAFGWAPLISFDYAVWYSPFTPAGRRRGDNQPVLFGTSNNRTC</sequence>
<reference evidence="1 2" key="1">
    <citation type="submission" date="2017-02" db="EMBL/GenBank/DDBJ databases">
        <title>Paraburkholderia sophoroidis sp. nov. and Paraburkholderia steynii sp. nov. rhizobial symbionts of the fynbos legume Hypocalyptus sophoroides.</title>
        <authorList>
            <person name="Steenkamp E.T."/>
            <person name="Beukes C.W."/>
            <person name="Van Zyl E."/>
            <person name="Avontuur J."/>
            <person name="Chan W.Y."/>
            <person name="Hassen A."/>
            <person name="Palmer M."/>
            <person name="Mthombeni L."/>
            <person name="Phalane F."/>
            <person name="Sereme K."/>
            <person name="Venter S.N."/>
        </authorList>
    </citation>
    <scope>NUCLEOTIDE SEQUENCE [LARGE SCALE GENOMIC DNA]</scope>
    <source>
        <strain evidence="1 2">HC1.1ba</strain>
    </source>
</reference>
<protein>
    <submittedName>
        <fullName evidence="1">Uncharacterized protein</fullName>
    </submittedName>
</protein>
<proteinExistence type="predicted"/>
<dbReference type="AlphaFoldDB" id="A0A4R0XL27"/>
<organism evidence="1 2">
    <name type="scientific">Paraburkholderia steynii</name>
    <dbReference type="NCBI Taxonomy" id="1245441"/>
    <lineage>
        <taxon>Bacteria</taxon>
        <taxon>Pseudomonadati</taxon>
        <taxon>Pseudomonadota</taxon>
        <taxon>Betaproteobacteria</taxon>
        <taxon>Burkholderiales</taxon>
        <taxon>Burkholderiaceae</taxon>
        <taxon>Paraburkholderia</taxon>
    </lineage>
</organism>
<accession>A0A4R0XL27</accession>